<dbReference type="Proteomes" id="UP001592581">
    <property type="component" value="Unassembled WGS sequence"/>
</dbReference>
<dbReference type="InterPro" id="IPR000524">
    <property type="entry name" value="Tscrpt_reg_HTH_GntR"/>
</dbReference>
<evidence type="ECO:0000259" key="4">
    <source>
        <dbReference type="PROSITE" id="PS50949"/>
    </source>
</evidence>
<evidence type="ECO:0000256" key="1">
    <source>
        <dbReference type="ARBA" id="ARBA00023015"/>
    </source>
</evidence>
<dbReference type="SUPFAM" id="SSF46785">
    <property type="entry name" value="Winged helix' DNA-binding domain"/>
    <property type="match status" value="1"/>
</dbReference>
<dbReference type="Pfam" id="PF00392">
    <property type="entry name" value="GntR"/>
    <property type="match status" value="1"/>
</dbReference>
<dbReference type="PANTHER" id="PTHR44846">
    <property type="entry name" value="MANNOSYL-D-GLYCERATE TRANSPORT/METABOLISM SYSTEM REPRESSOR MNGR-RELATED"/>
    <property type="match status" value="1"/>
</dbReference>
<name>A0ABV6XVM2_9ACTN</name>
<protein>
    <submittedName>
        <fullName evidence="5">Winged helix-turn-helix domain-containing protein</fullName>
    </submittedName>
</protein>
<dbReference type="Gene3D" id="1.10.10.10">
    <property type="entry name" value="Winged helix-like DNA-binding domain superfamily/Winged helix DNA-binding domain"/>
    <property type="match status" value="1"/>
</dbReference>
<feature type="domain" description="HTH gntR-type" evidence="4">
    <location>
        <begin position="12"/>
        <end position="80"/>
    </location>
</feature>
<dbReference type="EMBL" id="JBEUKS010000012">
    <property type="protein sequence ID" value="MFC1442311.1"/>
    <property type="molecule type" value="Genomic_DNA"/>
</dbReference>
<dbReference type="RefSeq" id="WP_380567369.1">
    <property type="nucleotide sequence ID" value="NZ_JBEUKS010000012.1"/>
</dbReference>
<comment type="caution">
    <text evidence="5">The sequence shown here is derived from an EMBL/GenBank/DDBJ whole genome shotgun (WGS) entry which is preliminary data.</text>
</comment>
<keyword evidence="2" id="KW-0238">DNA-binding</keyword>
<reference evidence="5 6" key="1">
    <citation type="submission" date="2024-06" db="EMBL/GenBank/DDBJ databases">
        <authorList>
            <person name="Lee S.D."/>
        </authorList>
    </citation>
    <scope>NUCLEOTIDE SEQUENCE [LARGE SCALE GENOMIC DNA]</scope>
    <source>
        <strain evidence="5 6">N1-10</strain>
    </source>
</reference>
<evidence type="ECO:0000313" key="5">
    <source>
        <dbReference type="EMBL" id="MFC1442311.1"/>
    </source>
</evidence>
<keyword evidence="3" id="KW-0804">Transcription</keyword>
<dbReference type="PANTHER" id="PTHR44846:SF17">
    <property type="entry name" value="GNTR-FAMILY TRANSCRIPTIONAL REGULATOR"/>
    <property type="match status" value="1"/>
</dbReference>
<accession>A0ABV6XVM2</accession>
<organism evidence="5 6">
    <name type="scientific">Streptacidiphilus jeojiensis</name>
    <dbReference type="NCBI Taxonomy" id="3229225"/>
    <lineage>
        <taxon>Bacteria</taxon>
        <taxon>Bacillati</taxon>
        <taxon>Actinomycetota</taxon>
        <taxon>Actinomycetes</taxon>
        <taxon>Kitasatosporales</taxon>
        <taxon>Streptomycetaceae</taxon>
        <taxon>Streptacidiphilus</taxon>
    </lineage>
</organism>
<sequence length="302" mass="33414">MSPDESPPEPRGPLFKVIVDYLQGEITSGGLARGEKAPSQHELMAQFGVVRSTVQRAMEELKREGWLDAVQGSGTFVKGIPSADGSAGARMPTSAVLSDWLKQAFRESRVELDVLSFTSESFHLALAEALMPIRVNRSGPKSIRVRMLLPADGPTLAYPRRVDGLPDERLRLRSARLIERQAGNVDEALVNLHAWGYVDEVDVDIRRVPVMPLQKIYLLNRTESLRGNYEIAKRRLRLDTGEFLEVYDVLGLGAQLDLFTSGSGRVSAESSEVPEEAGTRIVRQDQRLFDSLWESADGIAEG</sequence>
<keyword evidence="1" id="KW-0805">Transcription regulation</keyword>
<dbReference type="SMART" id="SM00345">
    <property type="entry name" value="HTH_GNTR"/>
    <property type="match status" value="1"/>
</dbReference>
<dbReference type="PRINTS" id="PR00035">
    <property type="entry name" value="HTHGNTR"/>
</dbReference>
<proteinExistence type="predicted"/>
<gene>
    <name evidence="5" type="ORF">ABUW04_29060</name>
</gene>
<dbReference type="InterPro" id="IPR036388">
    <property type="entry name" value="WH-like_DNA-bd_sf"/>
</dbReference>
<evidence type="ECO:0000256" key="3">
    <source>
        <dbReference type="ARBA" id="ARBA00023163"/>
    </source>
</evidence>
<dbReference type="CDD" id="cd07377">
    <property type="entry name" value="WHTH_GntR"/>
    <property type="match status" value="1"/>
</dbReference>
<evidence type="ECO:0000313" key="6">
    <source>
        <dbReference type="Proteomes" id="UP001592581"/>
    </source>
</evidence>
<keyword evidence="6" id="KW-1185">Reference proteome</keyword>
<dbReference type="InterPro" id="IPR036390">
    <property type="entry name" value="WH_DNA-bd_sf"/>
</dbReference>
<evidence type="ECO:0000256" key="2">
    <source>
        <dbReference type="ARBA" id="ARBA00023125"/>
    </source>
</evidence>
<dbReference type="InterPro" id="IPR050679">
    <property type="entry name" value="Bact_HTH_transcr_reg"/>
</dbReference>
<dbReference type="PROSITE" id="PS50949">
    <property type="entry name" value="HTH_GNTR"/>
    <property type="match status" value="1"/>
</dbReference>